<dbReference type="InterPro" id="IPR025736">
    <property type="entry name" value="PucR_C-HTH_dom"/>
</dbReference>
<comment type="similarity">
    <text evidence="1">Belongs to the CdaR family.</text>
</comment>
<comment type="caution">
    <text evidence="5">The sequence shown here is derived from an EMBL/GenBank/DDBJ whole genome shotgun (WGS) entry which is preliminary data.</text>
</comment>
<evidence type="ECO:0000259" key="2">
    <source>
        <dbReference type="Pfam" id="PF07905"/>
    </source>
</evidence>
<proteinExistence type="inferred from homology"/>
<accession>A0AAE3ZAW8</accession>
<dbReference type="Gene3D" id="1.10.10.2840">
    <property type="entry name" value="PucR C-terminal helix-turn-helix domain"/>
    <property type="match status" value="1"/>
</dbReference>
<sequence>MSISLRAALEHPSLSLAEPVLLTGQEHTARPVRWVHSSEVLDIAPLLRGGELLLTGGLVLSEAPPERQRRYIRELASRGVTGVAVETTEDNTELPDALVDEAYQQEFALIRLGRTVPFVEVTESINALLINDSVHRLRIADSLSDELSAQLTSGSDLQGLVETLATSTDAEITVCDESGEPLAAAPASPRTPEERAKAFEAPITVHGMVAAMLTLHPGPDADPTVVEAALDRAPQSLGLALLRTRPPAPSNRATRALFRALRQPDQVTTEFLPLVEASELTSVGTFVAAVSADSDRGHPGAAEQAMRRRGRQVLSHLDEGELLAIVALPSENPDHARRALIDDIRQTYDPGSRFPVIAVGPLARSAERLPHTVTEARRCLEPNLLDAAAHGVIDAGSCSIRRLTHRLGANTILQDFIEEQLGGILEQPPQSRDRLLHTLEVFFDCAANKTEAAHRLHLRRQTLYQRIAKLSHCIGRDITESESLAGLQVAVRLWRGLGRG</sequence>
<keyword evidence="6" id="KW-1185">Reference proteome</keyword>
<dbReference type="PANTHER" id="PTHR33744:SF1">
    <property type="entry name" value="DNA-BINDING TRANSCRIPTIONAL ACTIVATOR ADER"/>
    <property type="match status" value="1"/>
</dbReference>
<evidence type="ECO:0000313" key="5">
    <source>
        <dbReference type="EMBL" id="MDR7300271.1"/>
    </source>
</evidence>
<evidence type="ECO:0000259" key="4">
    <source>
        <dbReference type="Pfam" id="PF17853"/>
    </source>
</evidence>
<feature type="domain" description="PucR C-terminal helix-turn-helix" evidence="3">
    <location>
        <begin position="435"/>
        <end position="492"/>
    </location>
</feature>
<reference evidence="5" key="1">
    <citation type="submission" date="2023-07" db="EMBL/GenBank/DDBJ databases">
        <title>Sequencing the genomes of 1000 actinobacteria strains.</title>
        <authorList>
            <person name="Klenk H.-P."/>
        </authorList>
    </citation>
    <scope>NUCLEOTIDE SEQUENCE</scope>
    <source>
        <strain evidence="5">DSM 45977</strain>
    </source>
</reference>
<protein>
    <submittedName>
        <fullName evidence="5">Purine catabolism regulator</fullName>
    </submittedName>
</protein>
<dbReference type="RefSeq" id="WP_310268762.1">
    <property type="nucleotide sequence ID" value="NZ_JAVDXW010000001.1"/>
</dbReference>
<dbReference type="Proteomes" id="UP001180845">
    <property type="component" value="Unassembled WGS sequence"/>
</dbReference>
<evidence type="ECO:0000313" key="6">
    <source>
        <dbReference type="Proteomes" id="UP001180845"/>
    </source>
</evidence>
<dbReference type="Pfam" id="PF13556">
    <property type="entry name" value="HTH_30"/>
    <property type="match status" value="1"/>
</dbReference>
<dbReference type="InterPro" id="IPR051448">
    <property type="entry name" value="CdaR-like_regulators"/>
</dbReference>
<evidence type="ECO:0000259" key="3">
    <source>
        <dbReference type="Pfam" id="PF13556"/>
    </source>
</evidence>
<dbReference type="EMBL" id="JAVDXW010000001">
    <property type="protein sequence ID" value="MDR7300271.1"/>
    <property type="molecule type" value="Genomic_DNA"/>
</dbReference>
<dbReference type="InterPro" id="IPR012914">
    <property type="entry name" value="PucR_dom"/>
</dbReference>
<dbReference type="AlphaFoldDB" id="A0AAE3ZAW8"/>
<feature type="domain" description="CdaR GGDEF-like" evidence="4">
    <location>
        <begin position="287"/>
        <end position="381"/>
    </location>
</feature>
<dbReference type="Pfam" id="PF17853">
    <property type="entry name" value="GGDEF_2"/>
    <property type="match status" value="1"/>
</dbReference>
<organism evidence="5 6">
    <name type="scientific">Haloactinomyces albus</name>
    <dbReference type="NCBI Taxonomy" id="1352928"/>
    <lineage>
        <taxon>Bacteria</taxon>
        <taxon>Bacillati</taxon>
        <taxon>Actinomycetota</taxon>
        <taxon>Actinomycetes</taxon>
        <taxon>Actinopolysporales</taxon>
        <taxon>Actinopolysporaceae</taxon>
        <taxon>Haloactinomyces</taxon>
    </lineage>
</organism>
<dbReference type="Pfam" id="PF07905">
    <property type="entry name" value="PucR"/>
    <property type="match status" value="1"/>
</dbReference>
<evidence type="ECO:0000256" key="1">
    <source>
        <dbReference type="ARBA" id="ARBA00006754"/>
    </source>
</evidence>
<dbReference type="InterPro" id="IPR041522">
    <property type="entry name" value="CdaR_GGDEF"/>
</dbReference>
<name>A0AAE3ZAW8_9ACTN</name>
<feature type="domain" description="Purine catabolism PurC-like" evidence="2">
    <location>
        <begin position="9"/>
        <end position="128"/>
    </location>
</feature>
<dbReference type="PANTHER" id="PTHR33744">
    <property type="entry name" value="CARBOHYDRATE DIACID REGULATOR"/>
    <property type="match status" value="1"/>
</dbReference>
<gene>
    <name evidence="5" type="ORF">JOF55_000452</name>
</gene>
<dbReference type="InterPro" id="IPR042070">
    <property type="entry name" value="PucR_C-HTH_sf"/>
</dbReference>